<dbReference type="Proteomes" id="UP001597063">
    <property type="component" value="Unassembled WGS sequence"/>
</dbReference>
<dbReference type="SUPFAM" id="SSF54427">
    <property type="entry name" value="NTF2-like"/>
    <property type="match status" value="1"/>
</dbReference>
<evidence type="ECO:0000313" key="2">
    <source>
        <dbReference type="Proteomes" id="UP001597063"/>
    </source>
</evidence>
<accession>A0ABW2XT95</accession>
<dbReference type="RefSeq" id="WP_131755102.1">
    <property type="nucleotide sequence ID" value="NZ_CAACUY010000003.1"/>
</dbReference>
<evidence type="ECO:0008006" key="3">
    <source>
        <dbReference type="Google" id="ProtNLM"/>
    </source>
</evidence>
<reference evidence="2" key="1">
    <citation type="journal article" date="2019" name="Int. J. Syst. Evol. Microbiol.">
        <title>The Global Catalogue of Microorganisms (GCM) 10K type strain sequencing project: providing services to taxonomists for standard genome sequencing and annotation.</title>
        <authorList>
            <consortium name="The Broad Institute Genomics Platform"/>
            <consortium name="The Broad Institute Genome Sequencing Center for Infectious Disease"/>
            <person name="Wu L."/>
            <person name="Ma J."/>
        </authorList>
    </citation>
    <scope>NUCLEOTIDE SEQUENCE [LARGE SCALE GENOMIC DNA]</scope>
    <source>
        <strain evidence="2">JCM 9371</strain>
    </source>
</reference>
<gene>
    <name evidence="1" type="ORF">ACFQZM_29710</name>
</gene>
<dbReference type="InterPro" id="IPR032710">
    <property type="entry name" value="NTF2-like_dom_sf"/>
</dbReference>
<dbReference type="EMBL" id="JBHTGP010000015">
    <property type="protein sequence ID" value="MFD0688703.1"/>
    <property type="molecule type" value="Genomic_DNA"/>
</dbReference>
<comment type="caution">
    <text evidence="1">The sequence shown here is derived from an EMBL/GenBank/DDBJ whole genome shotgun (WGS) entry which is preliminary data.</text>
</comment>
<keyword evidence="2" id="KW-1185">Reference proteome</keyword>
<sequence length="143" mass="16261">MSFDIEAIRKFAVDWYVALDRHVPLRDVLPMLVDEGLEMRFPETTAYGHTGFTEWYDAVTHRFFDERHEVTKVDATVKDDEAMVTVLVNWQAKVWDPPAATSTWLGFDADQTWVVVPGEDGSGLRIRTYIVNALTPMPGSAEL</sequence>
<name>A0ABW2XT95_9ACTN</name>
<dbReference type="Gene3D" id="3.10.450.50">
    <property type="match status" value="1"/>
</dbReference>
<proteinExistence type="predicted"/>
<organism evidence="1 2">
    <name type="scientific">Actinomadura fibrosa</name>
    <dbReference type="NCBI Taxonomy" id="111802"/>
    <lineage>
        <taxon>Bacteria</taxon>
        <taxon>Bacillati</taxon>
        <taxon>Actinomycetota</taxon>
        <taxon>Actinomycetes</taxon>
        <taxon>Streptosporangiales</taxon>
        <taxon>Thermomonosporaceae</taxon>
        <taxon>Actinomadura</taxon>
    </lineage>
</organism>
<protein>
    <recommendedName>
        <fullName evidence="3">Nuclear transport factor 2 family protein</fullName>
    </recommendedName>
</protein>
<evidence type="ECO:0000313" key="1">
    <source>
        <dbReference type="EMBL" id="MFD0688703.1"/>
    </source>
</evidence>